<protein>
    <submittedName>
        <fullName evidence="3">Sugar transferase</fullName>
    </submittedName>
</protein>
<feature type="domain" description="Bacterial sugar transferase" evidence="2">
    <location>
        <begin position="3"/>
        <end position="177"/>
    </location>
</feature>
<organism evidence="3 4">
    <name type="scientific">Pseudomonas cavernicola</name>
    <dbReference type="NCBI Taxonomy" id="2320866"/>
    <lineage>
        <taxon>Bacteria</taxon>
        <taxon>Pseudomonadati</taxon>
        <taxon>Pseudomonadota</taxon>
        <taxon>Gammaproteobacteria</taxon>
        <taxon>Pseudomonadales</taxon>
        <taxon>Pseudomonadaceae</taxon>
        <taxon>Pseudomonas</taxon>
    </lineage>
</organism>
<dbReference type="Pfam" id="PF02397">
    <property type="entry name" value="Bac_transf"/>
    <property type="match status" value="1"/>
</dbReference>
<dbReference type="EMBL" id="QYUR01000007">
    <property type="protein sequence ID" value="RJG09361.1"/>
    <property type="molecule type" value="Genomic_DNA"/>
</dbReference>
<name>A0A418XA68_9PSED</name>
<comment type="caution">
    <text evidence="3">The sequence shown here is derived from an EMBL/GenBank/DDBJ whole genome shotgun (WGS) entry which is preliminary data.</text>
</comment>
<evidence type="ECO:0000313" key="3">
    <source>
        <dbReference type="EMBL" id="RJG09361.1"/>
    </source>
</evidence>
<dbReference type="InterPro" id="IPR003362">
    <property type="entry name" value="Bact_transf"/>
</dbReference>
<gene>
    <name evidence="3" type="ORF">D3879_21875</name>
</gene>
<evidence type="ECO:0000313" key="4">
    <source>
        <dbReference type="Proteomes" id="UP000284021"/>
    </source>
</evidence>
<comment type="similarity">
    <text evidence="1">Belongs to the bacterial sugar transferase family.</text>
</comment>
<evidence type="ECO:0000256" key="1">
    <source>
        <dbReference type="ARBA" id="ARBA00006464"/>
    </source>
</evidence>
<proteinExistence type="inferred from homology"/>
<dbReference type="RefSeq" id="WP_119956384.1">
    <property type="nucleotide sequence ID" value="NZ_QYUR01000007.1"/>
</dbReference>
<dbReference type="PANTHER" id="PTHR30576">
    <property type="entry name" value="COLANIC BIOSYNTHESIS UDP-GLUCOSE LIPID CARRIER TRANSFERASE"/>
    <property type="match status" value="1"/>
</dbReference>
<reference evidence="3 4" key="1">
    <citation type="submission" date="2018-09" db="EMBL/GenBank/DDBJ databases">
        <authorList>
            <person name="Zhu H."/>
        </authorList>
    </citation>
    <scope>NUCLEOTIDE SEQUENCE [LARGE SCALE GENOMIC DNA]</scope>
    <source>
        <strain evidence="3 4">K1S02-6</strain>
    </source>
</reference>
<sequence>MLKRLFDIVASAWGLLLLSPVILVVAWQIRRKLGSPVLFRQLRPGLNGKPFEMIKFRTMRDAMDGNGNPLPDVERMTSFGSFLRSSSLDELPELWNVFKGDMSLVGPRPLLMEYLPLYNSGQYRRHEARPGVTGWAQINGRNTLSWEEKFKLDVWYVDNQSLWLDLKIIFLTVKKVLVRDGISAEGEVTMGKFRGVSLESSCHSRRQRTWQGGGRYRRVL</sequence>
<evidence type="ECO:0000259" key="2">
    <source>
        <dbReference type="Pfam" id="PF02397"/>
    </source>
</evidence>
<dbReference type="Proteomes" id="UP000284021">
    <property type="component" value="Unassembled WGS sequence"/>
</dbReference>
<dbReference type="AlphaFoldDB" id="A0A418XA68"/>
<dbReference type="GO" id="GO:0016780">
    <property type="term" value="F:phosphotransferase activity, for other substituted phosphate groups"/>
    <property type="evidence" value="ECO:0007669"/>
    <property type="project" value="TreeGrafter"/>
</dbReference>
<keyword evidence="4" id="KW-1185">Reference proteome</keyword>
<accession>A0A418XA68</accession>
<dbReference type="OrthoDB" id="9808602at2"/>
<dbReference type="PANTHER" id="PTHR30576:SF8">
    <property type="entry name" value="UNDECAPRENYL-PHOSPHATE GALACTOSE PHOSPHOTRANSFERASE"/>
    <property type="match status" value="1"/>
</dbReference>
<keyword evidence="3" id="KW-0808">Transferase</keyword>